<evidence type="ECO:0000313" key="2">
    <source>
        <dbReference type="Proteomes" id="UP000003009"/>
    </source>
</evidence>
<reference evidence="1" key="1">
    <citation type="submission" date="2009-04" db="EMBL/GenBank/DDBJ databases">
        <authorList>
            <person name="Weinstock G."/>
            <person name="Sodergren E."/>
            <person name="Clifton S."/>
            <person name="Fulton L."/>
            <person name="Fulton B."/>
            <person name="Courtney L."/>
            <person name="Fronick C."/>
            <person name="Harrison M."/>
            <person name="Strong C."/>
            <person name="Farmer C."/>
            <person name="Delahaunty K."/>
            <person name="Markovic C."/>
            <person name="Hall O."/>
            <person name="Minx P."/>
            <person name="Tomlinson C."/>
            <person name="Mitreva M."/>
            <person name="Nelson J."/>
            <person name="Hou S."/>
            <person name="Wollam A."/>
            <person name="Pepin K.H."/>
            <person name="Johnson M."/>
            <person name="Bhonagiri V."/>
            <person name="Nash W.E."/>
            <person name="Warren W."/>
            <person name="Chinwalla A."/>
            <person name="Mardis E.R."/>
            <person name="Wilson R.K."/>
        </authorList>
    </citation>
    <scope>NUCLEOTIDE SEQUENCE [LARGE SCALE GENOMIC DNA]</scope>
    <source>
        <strain evidence="1">ATCC 51147</strain>
    </source>
</reference>
<dbReference type="AlphaFoldDB" id="C4GIL3"/>
<keyword evidence="2" id="KW-1185">Reference proteome</keyword>
<dbReference type="Proteomes" id="UP000003009">
    <property type="component" value="Unassembled WGS sequence"/>
</dbReference>
<sequence>MKPATAMACWRRADIMPLLKALLNTPFGHAPLPRHFKFQAALILKGSLKPFLARGKILPLLAICGKSKRQTACGKTLRNHIYI</sequence>
<evidence type="ECO:0000313" key="1">
    <source>
        <dbReference type="EMBL" id="EEP67635.1"/>
    </source>
</evidence>
<proteinExistence type="predicted"/>
<comment type="caution">
    <text evidence="1">The sequence shown here is derived from an EMBL/GenBank/DDBJ whole genome shotgun (WGS) entry which is preliminary data.</text>
</comment>
<gene>
    <name evidence="1" type="ORF">GCWU000324_01884</name>
</gene>
<protein>
    <submittedName>
        <fullName evidence="1">Uncharacterized protein</fullName>
    </submittedName>
</protein>
<name>C4GIL3_9NEIS</name>
<dbReference type="GeneID" id="84906130"/>
<accession>C4GIL3</accession>
<dbReference type="RefSeq" id="WP_003796647.1">
    <property type="nucleotide sequence ID" value="NZ_GG665872.1"/>
</dbReference>
<organism evidence="1 2">
    <name type="scientific">Kingella oralis ATCC 51147</name>
    <dbReference type="NCBI Taxonomy" id="629741"/>
    <lineage>
        <taxon>Bacteria</taxon>
        <taxon>Pseudomonadati</taxon>
        <taxon>Pseudomonadota</taxon>
        <taxon>Betaproteobacteria</taxon>
        <taxon>Neisseriales</taxon>
        <taxon>Neisseriaceae</taxon>
        <taxon>Kingella</taxon>
    </lineage>
</organism>
<dbReference type="HOGENOM" id="CLU_2538083_0_0_4"/>
<dbReference type="EMBL" id="ACJW02000003">
    <property type="protein sequence ID" value="EEP67635.1"/>
    <property type="molecule type" value="Genomic_DNA"/>
</dbReference>